<reference evidence="2 3" key="2">
    <citation type="submission" date="2018-11" db="EMBL/GenBank/DDBJ databases">
        <authorList>
            <consortium name="Pathogen Informatics"/>
        </authorList>
    </citation>
    <scope>NUCLEOTIDE SEQUENCE [LARGE SCALE GENOMIC DNA]</scope>
</reference>
<name>A0A183JA26_9BILA</name>
<dbReference type="EMBL" id="UZAM01018610">
    <property type="protein sequence ID" value="VDP51273.1"/>
    <property type="molecule type" value="Genomic_DNA"/>
</dbReference>
<protein>
    <submittedName>
        <fullName evidence="4">Dentin sialophosphoprotein-like</fullName>
    </submittedName>
</protein>
<feature type="compositionally biased region" description="Polar residues" evidence="1">
    <location>
        <begin position="86"/>
        <end position="104"/>
    </location>
</feature>
<feature type="region of interest" description="Disordered" evidence="1">
    <location>
        <begin position="1"/>
        <end position="174"/>
    </location>
</feature>
<reference evidence="4" key="1">
    <citation type="submission" date="2016-06" db="UniProtKB">
        <authorList>
            <consortium name="WormBaseParasite"/>
        </authorList>
    </citation>
    <scope>IDENTIFICATION</scope>
</reference>
<evidence type="ECO:0000313" key="3">
    <source>
        <dbReference type="Proteomes" id="UP000270296"/>
    </source>
</evidence>
<dbReference type="WBParaSite" id="SBAD_0001313401-mRNA-1">
    <property type="protein sequence ID" value="SBAD_0001313401-mRNA-1"/>
    <property type="gene ID" value="SBAD_0001313401"/>
</dbReference>
<organism evidence="4">
    <name type="scientific">Soboliphyme baturini</name>
    <dbReference type="NCBI Taxonomy" id="241478"/>
    <lineage>
        <taxon>Eukaryota</taxon>
        <taxon>Metazoa</taxon>
        <taxon>Ecdysozoa</taxon>
        <taxon>Nematoda</taxon>
        <taxon>Enoplea</taxon>
        <taxon>Dorylaimia</taxon>
        <taxon>Dioctophymatida</taxon>
        <taxon>Dioctophymatoidea</taxon>
        <taxon>Soboliphymatidae</taxon>
        <taxon>Soboliphyme</taxon>
    </lineage>
</organism>
<feature type="compositionally biased region" description="Low complexity" evidence="1">
    <location>
        <begin position="50"/>
        <end position="62"/>
    </location>
</feature>
<dbReference type="AlphaFoldDB" id="A0A183JA26"/>
<evidence type="ECO:0000256" key="1">
    <source>
        <dbReference type="SAM" id="MobiDB-lite"/>
    </source>
</evidence>
<accession>A0A183JA26</accession>
<evidence type="ECO:0000313" key="2">
    <source>
        <dbReference type="EMBL" id="VDP51273.1"/>
    </source>
</evidence>
<dbReference type="Proteomes" id="UP000270296">
    <property type="component" value="Unassembled WGS sequence"/>
</dbReference>
<sequence length="174" mass="19222">MKAYRFDDERSDVESDEWPKIEKRRKAREVASSSATMNPKQKLKIKSRELISTSESSSEASEAPALKDTSGNESKESNHLREESNGSKNLEVSASTSESEAPSNETKRVKRRKIVESDTSSNMSADEKEGKDASDHSDFYQQSEKSDQKSTVKSSTDESSPKGSNAAENDSDSD</sequence>
<feature type="compositionally biased region" description="Basic and acidic residues" evidence="1">
    <location>
        <begin position="73"/>
        <end position="85"/>
    </location>
</feature>
<gene>
    <name evidence="2" type="ORF">SBAD_LOCUS12724</name>
</gene>
<feature type="compositionally biased region" description="Basic and acidic residues" evidence="1">
    <location>
        <begin position="125"/>
        <end position="160"/>
    </location>
</feature>
<keyword evidence="3" id="KW-1185">Reference proteome</keyword>
<evidence type="ECO:0000313" key="4">
    <source>
        <dbReference type="WBParaSite" id="SBAD_0001313401-mRNA-1"/>
    </source>
</evidence>
<proteinExistence type="predicted"/>